<feature type="region of interest" description="Disordered" evidence="8">
    <location>
        <begin position="814"/>
        <end position="870"/>
    </location>
</feature>
<evidence type="ECO:0000313" key="12">
    <source>
        <dbReference type="Proteomes" id="UP000245464"/>
    </source>
</evidence>
<dbReference type="InterPro" id="IPR051615">
    <property type="entry name" value="Transcr_Regulatory_Elem"/>
</dbReference>
<evidence type="ECO:0000256" key="2">
    <source>
        <dbReference type="ARBA" id="ARBA00022723"/>
    </source>
</evidence>
<reference evidence="11" key="3">
    <citation type="journal article" date="2022" name="bioRxiv">
        <title>A global pangenome for the wheat fungal pathogen Pyrenophora tritici-repentis and prediction of effector protein structural homology.</title>
        <authorList>
            <person name="Moolhuijzen P."/>
            <person name="See P.T."/>
            <person name="Shi G."/>
            <person name="Powell H.R."/>
            <person name="Cockram J."/>
            <person name="Jorgensen L.N."/>
            <person name="Benslimane H."/>
            <person name="Strelkov S.E."/>
            <person name="Turner J."/>
            <person name="Liu Z."/>
            <person name="Moffat C.S."/>
        </authorList>
    </citation>
    <scope>NUCLEOTIDE SEQUENCE</scope>
    <source>
        <strain evidence="11">86-124</strain>
    </source>
</reference>
<dbReference type="EMBL" id="NRDI02000016">
    <property type="protein sequence ID" value="KAI1510697.1"/>
    <property type="molecule type" value="Genomic_DNA"/>
</dbReference>
<keyword evidence="2" id="KW-0479">Metal-binding</keyword>
<dbReference type="InterPro" id="IPR036864">
    <property type="entry name" value="Zn2-C6_fun-type_DNA-bd_sf"/>
</dbReference>
<dbReference type="OMA" id="TFWGCFT"/>
<dbReference type="PROSITE" id="PS50048">
    <property type="entry name" value="ZN2_CY6_FUNGAL_2"/>
    <property type="match status" value="1"/>
</dbReference>
<dbReference type="Proteomes" id="UP000249757">
    <property type="component" value="Unassembled WGS sequence"/>
</dbReference>
<dbReference type="CDD" id="cd00067">
    <property type="entry name" value="GAL4"/>
    <property type="match status" value="1"/>
</dbReference>
<sequence length="870" mass="97363">MARSAAAPSSNPDEQDNSYAQDAKASKRRCVQSACVPCRKRKSKCDGGTPVCATCTAVYKTECHYDAESESRRTKSGLTTTNNAGTKRDASRAATSGPEDVSSAEYMINSLRKLPEENVYEFIQHIRKDPSLDTHALAEQWRKNETLSPNTPVDVQSLESELSVLLGKPTVTITGQSRHFGHSASLGLVPEEENFSGGRLRTNMVKPERQGSTWTNVTDDIEFVEKLLDLYFTWSHPFYVLFSRECFYKDFKAGRDKYCCSLLVNAICAYACHLTDDLAGRTDPNNFRTAGDHFFAEARRMLFDDETPSLTTVQALCIMSMREPSKGRDSSGFGYMGRCIRMCVELGLHLKYGADATLNLTPSEVEVRKVTFWGCFTVDTIWTIVMGRISQLPRAAITLDKPILEEAPSPPEAYPNASHAPAGIVTTRLFLQEFSSLSELVNDNNYMFFAPKDQLTSLKLLDCYRKYQNWYKKLPLPMRLEGKRQPEPHIIVLHMLYYNIVVHLFRPLLKVDLIHSDVQPRAICINAANEVSELVRLYRKLYSFRTAHLLIPHILLTVSVVHLLYSKDNETSRKNLVESLQGLEDLHECHYFGARSFRIIYTLANTWNLPFPDELRNSQLIPKSDPDKPVGTVSPPADPLLMAPNSRTITGNRIGPGRIHPLPPQRRESLTMFASQNRLQLATHLANSRPSSVVSNQSHQSPVVGHTPIQDVYNSLPISNYQYPQSVSTSANIPTTMTSPTPDTGEGIFWNPIPGLPGPILPRHSYQQMSPMGLETVLHTTDPEDRINRQGFKFVDDWQSSHMNNYPGVQGGVYDGSNNHGGNRGYTHPNNFAPPQDNTAYTQGAHDGHAQESYDAGWWQSPNGSSGPIS</sequence>
<dbReference type="SUPFAM" id="SSF57701">
    <property type="entry name" value="Zn2/Cys6 DNA-binding domain"/>
    <property type="match status" value="1"/>
</dbReference>
<dbReference type="PROSITE" id="PS00463">
    <property type="entry name" value="ZN2_CY6_FUNGAL_1"/>
    <property type="match status" value="1"/>
</dbReference>
<feature type="region of interest" description="Disordered" evidence="8">
    <location>
        <begin position="69"/>
        <end position="101"/>
    </location>
</feature>
<evidence type="ECO:0000313" key="10">
    <source>
        <dbReference type="EMBL" id="KAF7571366.1"/>
    </source>
</evidence>
<evidence type="ECO:0000256" key="4">
    <source>
        <dbReference type="ARBA" id="ARBA00023015"/>
    </source>
</evidence>
<keyword evidence="13" id="KW-1185">Reference proteome</keyword>
<name>A0A2W1CTH1_9PLEO</name>
<dbReference type="AlphaFoldDB" id="A0A2W1CTH1"/>
<dbReference type="GO" id="GO:0005634">
    <property type="term" value="C:nucleus"/>
    <property type="evidence" value="ECO:0007669"/>
    <property type="project" value="UniProtKB-SubCell"/>
</dbReference>
<dbReference type="Pfam" id="PF00172">
    <property type="entry name" value="Zn_clus"/>
    <property type="match status" value="1"/>
</dbReference>
<reference evidence="11" key="2">
    <citation type="submission" date="2021-05" db="EMBL/GenBank/DDBJ databases">
        <authorList>
            <person name="Moolhuijzen P.M."/>
            <person name="Moffat C.S."/>
        </authorList>
    </citation>
    <scope>NUCLEOTIDE SEQUENCE</scope>
    <source>
        <strain evidence="11">86-124</strain>
    </source>
</reference>
<feature type="compositionally biased region" description="Polar residues" evidence="8">
    <location>
        <begin position="7"/>
        <end position="20"/>
    </location>
</feature>
<keyword evidence="5" id="KW-0238">DNA-binding</keyword>
<dbReference type="InterPro" id="IPR001138">
    <property type="entry name" value="Zn2Cys6_DnaBD"/>
</dbReference>
<protein>
    <submittedName>
        <fullName evidence="10">C6 transcription factor (NirA)</fullName>
    </submittedName>
    <submittedName>
        <fullName evidence="11">Fungal specific transcription factor domain containing protein</fullName>
    </submittedName>
</protein>
<evidence type="ECO:0000256" key="5">
    <source>
        <dbReference type="ARBA" id="ARBA00023125"/>
    </source>
</evidence>
<dbReference type="PANTHER" id="PTHR31313:SF81">
    <property type="entry name" value="TY1 ENHANCER ACTIVATOR"/>
    <property type="match status" value="1"/>
</dbReference>
<dbReference type="InterPro" id="IPR007219">
    <property type="entry name" value="XnlR_reg_dom"/>
</dbReference>
<dbReference type="PANTHER" id="PTHR31313">
    <property type="entry name" value="TY1 ENHANCER ACTIVATOR"/>
    <property type="match status" value="1"/>
</dbReference>
<dbReference type="EMBL" id="NQIK02000004">
    <property type="protein sequence ID" value="KAF7571366.1"/>
    <property type="molecule type" value="Genomic_DNA"/>
</dbReference>
<dbReference type="Pfam" id="PF04082">
    <property type="entry name" value="Fungal_trans"/>
    <property type="match status" value="1"/>
</dbReference>
<keyword evidence="3" id="KW-0862">Zinc</keyword>
<evidence type="ECO:0000256" key="7">
    <source>
        <dbReference type="ARBA" id="ARBA00023242"/>
    </source>
</evidence>
<dbReference type="GO" id="GO:0000981">
    <property type="term" value="F:DNA-binding transcription factor activity, RNA polymerase II-specific"/>
    <property type="evidence" value="ECO:0007669"/>
    <property type="project" value="InterPro"/>
</dbReference>
<evidence type="ECO:0000256" key="1">
    <source>
        <dbReference type="ARBA" id="ARBA00004123"/>
    </source>
</evidence>
<evidence type="ECO:0000256" key="6">
    <source>
        <dbReference type="ARBA" id="ARBA00023163"/>
    </source>
</evidence>
<dbReference type="GO" id="GO:0003677">
    <property type="term" value="F:DNA binding"/>
    <property type="evidence" value="ECO:0007669"/>
    <property type="project" value="UniProtKB-KW"/>
</dbReference>
<evidence type="ECO:0000256" key="3">
    <source>
        <dbReference type="ARBA" id="ARBA00022833"/>
    </source>
</evidence>
<dbReference type="Gene3D" id="4.10.240.10">
    <property type="entry name" value="Zn(2)-C6 fungal-type DNA-binding domain"/>
    <property type="match status" value="1"/>
</dbReference>
<feature type="region of interest" description="Disordered" evidence="8">
    <location>
        <begin position="620"/>
        <end position="659"/>
    </location>
</feature>
<keyword evidence="6" id="KW-0804">Transcription</keyword>
<accession>A0A2W1CTH1</accession>
<proteinExistence type="predicted"/>
<dbReference type="SMART" id="SM00906">
    <property type="entry name" value="Fungal_trans"/>
    <property type="match status" value="1"/>
</dbReference>
<evidence type="ECO:0000256" key="8">
    <source>
        <dbReference type="SAM" id="MobiDB-lite"/>
    </source>
</evidence>
<organism evidence="10 12">
    <name type="scientific">Pyrenophora tritici-repentis</name>
    <dbReference type="NCBI Taxonomy" id="45151"/>
    <lineage>
        <taxon>Eukaryota</taxon>
        <taxon>Fungi</taxon>
        <taxon>Dikarya</taxon>
        <taxon>Ascomycota</taxon>
        <taxon>Pezizomycotina</taxon>
        <taxon>Dothideomycetes</taxon>
        <taxon>Pleosporomycetidae</taxon>
        <taxon>Pleosporales</taxon>
        <taxon>Pleosporineae</taxon>
        <taxon>Pleosporaceae</taxon>
        <taxon>Pyrenophora</taxon>
    </lineage>
</organism>
<reference evidence="13" key="4">
    <citation type="journal article" date="2022" name="Microb. Genom.">
        <title>A global pangenome for the wheat fungal pathogen Pyrenophora tritici-repentis and prediction of effector protein structural homology.</title>
        <authorList>
            <person name="Moolhuijzen P.M."/>
            <person name="See P.T."/>
            <person name="Shi G."/>
            <person name="Powell H.R."/>
            <person name="Cockram J."/>
            <person name="Jorgensen L.N."/>
            <person name="Benslimane H."/>
            <person name="Strelkov S.E."/>
            <person name="Turner J."/>
            <person name="Liu Z."/>
            <person name="Moffat C.S."/>
        </authorList>
    </citation>
    <scope>NUCLEOTIDE SEQUENCE [LARGE SCALE GENOMIC DNA]</scope>
</reference>
<feature type="compositionally biased region" description="Polar residues" evidence="8">
    <location>
        <begin position="76"/>
        <end position="85"/>
    </location>
</feature>
<dbReference type="CDD" id="cd12148">
    <property type="entry name" value="fungal_TF_MHR"/>
    <property type="match status" value="1"/>
</dbReference>
<comment type="caution">
    <text evidence="10">The sequence shown here is derived from an EMBL/GenBank/DDBJ whole genome shotgun (WGS) entry which is preliminary data.</text>
</comment>
<feature type="compositionally biased region" description="Polar residues" evidence="8">
    <location>
        <begin position="860"/>
        <end position="870"/>
    </location>
</feature>
<dbReference type="GO" id="GO:0008270">
    <property type="term" value="F:zinc ion binding"/>
    <property type="evidence" value="ECO:0007669"/>
    <property type="project" value="InterPro"/>
</dbReference>
<keyword evidence="7" id="KW-0539">Nucleus</keyword>
<feature type="region of interest" description="Disordered" evidence="8">
    <location>
        <begin position="1"/>
        <end position="27"/>
    </location>
</feature>
<dbReference type="SMART" id="SM00066">
    <property type="entry name" value="GAL4"/>
    <property type="match status" value="1"/>
</dbReference>
<reference evidence="10 12" key="1">
    <citation type="journal article" date="2018" name="BMC Genomics">
        <title>Comparative genomics of the wheat fungal pathogen Pyrenophora tritici-repentis reveals chromosomal variations and genome plasticity.</title>
        <authorList>
            <person name="Moolhuijzen P."/>
            <person name="See P.T."/>
            <person name="Hane J.K."/>
            <person name="Shi G."/>
            <person name="Liu Z."/>
            <person name="Oliver R.P."/>
            <person name="Moffat C.S."/>
        </authorList>
    </citation>
    <scope>NUCLEOTIDE SEQUENCE [LARGE SCALE GENOMIC DNA]</scope>
    <source>
        <strain evidence="10">M4</strain>
    </source>
</reference>
<comment type="subcellular location">
    <subcellularLocation>
        <location evidence="1">Nucleus</location>
    </subcellularLocation>
</comment>
<evidence type="ECO:0000313" key="11">
    <source>
        <dbReference type="EMBL" id="KAI1510697.1"/>
    </source>
</evidence>
<dbReference type="Proteomes" id="UP000245464">
    <property type="component" value="Chromosome 4"/>
</dbReference>
<gene>
    <name evidence="11" type="ORF">Ptr86124_010502</name>
    <name evidence="10" type="ORF">PtrM4_088660</name>
</gene>
<evidence type="ECO:0000259" key="9">
    <source>
        <dbReference type="PROSITE" id="PS50048"/>
    </source>
</evidence>
<evidence type="ECO:0000313" key="13">
    <source>
        <dbReference type="Proteomes" id="UP000249757"/>
    </source>
</evidence>
<dbReference type="OrthoDB" id="2162761at2759"/>
<dbReference type="GO" id="GO:0006351">
    <property type="term" value="P:DNA-templated transcription"/>
    <property type="evidence" value="ECO:0007669"/>
    <property type="project" value="InterPro"/>
</dbReference>
<keyword evidence="4" id="KW-0805">Transcription regulation</keyword>
<feature type="domain" description="Zn(2)-C6 fungal-type" evidence="9">
    <location>
        <begin position="34"/>
        <end position="65"/>
    </location>
</feature>